<organism evidence="1 2">
    <name type="scientific">Enterobacter chengduensis</name>
    <dbReference type="NCBI Taxonomy" id="2494701"/>
    <lineage>
        <taxon>Bacteria</taxon>
        <taxon>Pseudomonadati</taxon>
        <taxon>Pseudomonadota</taxon>
        <taxon>Gammaproteobacteria</taxon>
        <taxon>Enterobacterales</taxon>
        <taxon>Enterobacteriaceae</taxon>
        <taxon>Enterobacter</taxon>
        <taxon>Enterobacter cloacae complex</taxon>
    </lineage>
</organism>
<dbReference type="AlphaFoldDB" id="A0AAW3HLI9"/>
<dbReference type="EMBL" id="JZKT01000006">
    <property type="protein sequence ID" value="KJX38213.1"/>
    <property type="molecule type" value="Genomic_DNA"/>
</dbReference>
<name>A0AAW3HLI9_9ENTR</name>
<protein>
    <submittedName>
        <fullName evidence="1">Uncharacterized protein</fullName>
    </submittedName>
</protein>
<evidence type="ECO:0000313" key="2">
    <source>
        <dbReference type="Proteomes" id="UP000033354"/>
    </source>
</evidence>
<gene>
    <name evidence="1" type="ORF">SG71_04850</name>
</gene>
<accession>A0AAW3HLI9</accession>
<reference evidence="1 2" key="1">
    <citation type="submission" date="2015-02" db="EMBL/GenBank/DDBJ databases">
        <authorList>
            <person name="Adams M."/>
            <person name="Sutton G."/>
            <person name="Nelson K."/>
            <person name="Bonomo R."/>
            <person name="McCorrison J."/>
            <person name="Sanka R."/>
            <person name="Brinkac L."/>
            <person name="Nierman W."/>
        </authorList>
    </citation>
    <scope>NUCLEOTIDE SEQUENCE [LARGE SCALE GENOMIC DNA]</scope>
    <source>
        <strain evidence="1 2">CIDEIMsCOL9</strain>
    </source>
</reference>
<sequence length="59" mass="6568">MNVYFVLKKHGGDLKMTQICGVNIRSGIGNLMPLLKEGHKTLGLHAPELLRIIRASKKQ</sequence>
<keyword evidence="2" id="KW-1185">Reference proteome</keyword>
<proteinExistence type="predicted"/>
<evidence type="ECO:0000313" key="1">
    <source>
        <dbReference type="EMBL" id="KJX38213.1"/>
    </source>
</evidence>
<dbReference type="Proteomes" id="UP000033354">
    <property type="component" value="Unassembled WGS sequence"/>
</dbReference>
<comment type="caution">
    <text evidence="1">The sequence shown here is derived from an EMBL/GenBank/DDBJ whole genome shotgun (WGS) entry which is preliminary data.</text>
</comment>